<evidence type="ECO:0000259" key="3">
    <source>
        <dbReference type="PROSITE" id="PS50110"/>
    </source>
</evidence>
<dbReference type="SUPFAM" id="SSF52172">
    <property type="entry name" value="CheY-like"/>
    <property type="match status" value="1"/>
</dbReference>
<dbReference type="PROSITE" id="PS50110">
    <property type="entry name" value="RESPONSE_REGULATORY"/>
    <property type="match status" value="1"/>
</dbReference>
<dbReference type="Proteomes" id="UP000477311">
    <property type="component" value="Unassembled WGS sequence"/>
</dbReference>
<dbReference type="GO" id="GO:0000160">
    <property type="term" value="P:phosphorelay signal transduction system"/>
    <property type="evidence" value="ECO:0007669"/>
    <property type="project" value="InterPro"/>
</dbReference>
<sequence>MKKTNTVKRRILVVDDEPLVCEAMAMMLSFDGHQVQTAQTGAEALALLERQTFDLVITDYAMPEMRGDELVRHISARWPHLPVLMVTAHAEVLAAERVPLPGVSMVLSKPFMLDTLRQAIEQVCPMPASPSQA</sequence>
<keyword evidence="5" id="KW-1185">Reference proteome</keyword>
<dbReference type="EMBL" id="JAAKYA010000014">
    <property type="protein sequence ID" value="NGO38334.1"/>
    <property type="molecule type" value="Genomic_DNA"/>
</dbReference>
<feature type="modified residue" description="4-aspartylphosphate" evidence="2">
    <location>
        <position position="59"/>
    </location>
</feature>
<dbReference type="AlphaFoldDB" id="A0A6M1RS72"/>
<evidence type="ECO:0000256" key="1">
    <source>
        <dbReference type="ARBA" id="ARBA00022553"/>
    </source>
</evidence>
<evidence type="ECO:0000313" key="4">
    <source>
        <dbReference type="EMBL" id="NGO38334.1"/>
    </source>
</evidence>
<dbReference type="InterPro" id="IPR001789">
    <property type="entry name" value="Sig_transdc_resp-reg_receiver"/>
</dbReference>
<organism evidence="4 5">
    <name type="scientific">Limisphaera ngatamarikiensis</name>
    <dbReference type="NCBI Taxonomy" id="1324935"/>
    <lineage>
        <taxon>Bacteria</taxon>
        <taxon>Pseudomonadati</taxon>
        <taxon>Verrucomicrobiota</taxon>
        <taxon>Verrucomicrobiia</taxon>
        <taxon>Limisphaerales</taxon>
        <taxon>Limisphaeraceae</taxon>
        <taxon>Limisphaera</taxon>
    </lineage>
</organism>
<comment type="caution">
    <text evidence="4">The sequence shown here is derived from an EMBL/GenBank/DDBJ whole genome shotgun (WGS) entry which is preliminary data.</text>
</comment>
<name>A0A6M1RS72_9BACT</name>
<reference evidence="4 5" key="1">
    <citation type="submission" date="2020-02" db="EMBL/GenBank/DDBJ databases">
        <title>Draft genome sequence of Limisphaera ngatamarikiensis NGM72.4T, a thermophilic Verrucomicrobia grouped in subdivision 3.</title>
        <authorList>
            <person name="Carere C.R."/>
            <person name="Steen J."/>
            <person name="Hugenholtz P."/>
            <person name="Stott M.B."/>
        </authorList>
    </citation>
    <scope>NUCLEOTIDE SEQUENCE [LARGE SCALE GENOMIC DNA]</scope>
    <source>
        <strain evidence="4 5">NGM72.4</strain>
    </source>
</reference>
<keyword evidence="1 2" id="KW-0597">Phosphoprotein</keyword>
<feature type="domain" description="Response regulatory" evidence="3">
    <location>
        <begin position="10"/>
        <end position="124"/>
    </location>
</feature>
<dbReference type="InterPro" id="IPR011006">
    <property type="entry name" value="CheY-like_superfamily"/>
</dbReference>
<dbReference type="SMART" id="SM00448">
    <property type="entry name" value="REC"/>
    <property type="match status" value="1"/>
</dbReference>
<evidence type="ECO:0000256" key="2">
    <source>
        <dbReference type="PROSITE-ProRule" id="PRU00169"/>
    </source>
</evidence>
<proteinExistence type="predicted"/>
<dbReference type="Pfam" id="PF00072">
    <property type="entry name" value="Response_reg"/>
    <property type="match status" value="1"/>
</dbReference>
<accession>A0A6M1RS72</accession>
<gene>
    <name evidence="4" type="ORF">G4L39_02840</name>
</gene>
<protein>
    <submittedName>
        <fullName evidence="4">Response regulator</fullName>
    </submittedName>
</protein>
<dbReference type="InterPro" id="IPR050595">
    <property type="entry name" value="Bact_response_regulator"/>
</dbReference>
<evidence type="ECO:0000313" key="5">
    <source>
        <dbReference type="Proteomes" id="UP000477311"/>
    </source>
</evidence>
<dbReference type="RefSeq" id="WP_165105743.1">
    <property type="nucleotide sequence ID" value="NZ_JAAKYA010000014.1"/>
</dbReference>
<dbReference type="Gene3D" id="3.40.50.2300">
    <property type="match status" value="1"/>
</dbReference>
<dbReference type="PANTHER" id="PTHR44591">
    <property type="entry name" value="STRESS RESPONSE REGULATOR PROTEIN 1"/>
    <property type="match status" value="1"/>
</dbReference>
<dbReference type="PANTHER" id="PTHR44591:SF3">
    <property type="entry name" value="RESPONSE REGULATORY DOMAIN-CONTAINING PROTEIN"/>
    <property type="match status" value="1"/>
</dbReference>